<protein>
    <submittedName>
        <fullName evidence="2">Uncharacterized protein</fullName>
    </submittedName>
</protein>
<dbReference type="EMBL" id="AP005871">
    <property type="protein sequence ID" value="BAD10681.1"/>
    <property type="molecule type" value="Genomic_DNA"/>
</dbReference>
<reference evidence="2" key="2">
    <citation type="submission" date="2002-11" db="EMBL/GenBank/DDBJ databases">
        <title>Oryza sativa nipponbare(GA3) genomic DNA, chromosome 8, BAC clone:B1116H04.</title>
        <authorList>
            <person name="Sasaki T."/>
            <person name="Matsumoto T."/>
            <person name="Katayose Y."/>
        </authorList>
    </citation>
    <scope>NUCLEOTIDE SEQUENCE</scope>
</reference>
<proteinExistence type="predicted"/>
<reference evidence="1" key="1">
    <citation type="submission" date="2002-06" db="EMBL/GenBank/DDBJ databases">
        <title>Oryza sativa nipponbare(GA3) genomic DNA, chromosome 8, BAC clone:B1111C03.</title>
        <authorList>
            <person name="Sasaki T."/>
            <person name="Matsumoto T."/>
            <person name="Katayose Y."/>
        </authorList>
    </citation>
    <scope>NUCLEOTIDE SEQUENCE</scope>
</reference>
<accession>Q6YUB9</accession>
<evidence type="ECO:0000313" key="2">
    <source>
        <dbReference type="EMBL" id="BAD10681.1"/>
    </source>
</evidence>
<reference evidence="3" key="4">
    <citation type="journal article" date="2008" name="Nucleic Acids Res.">
        <title>The rice annotation project database (RAP-DB): 2008 update.</title>
        <authorList>
            <consortium name="The rice annotation project (RAP)"/>
        </authorList>
    </citation>
    <scope>GENOME REANNOTATION</scope>
    <source>
        <strain evidence="3">cv. Nipponbare</strain>
    </source>
</reference>
<dbReference type="AlphaFoldDB" id="Q6YUB9"/>
<reference evidence="3" key="3">
    <citation type="journal article" date="2005" name="Nature">
        <title>The map-based sequence of the rice genome.</title>
        <authorList>
            <consortium name="International rice genome sequencing project (IRGSP)"/>
            <person name="Matsumoto T."/>
            <person name="Wu J."/>
            <person name="Kanamori H."/>
            <person name="Katayose Y."/>
            <person name="Fujisawa M."/>
            <person name="Namiki N."/>
            <person name="Mizuno H."/>
            <person name="Yamamoto K."/>
            <person name="Antonio B.A."/>
            <person name="Baba T."/>
            <person name="Sakata K."/>
            <person name="Nagamura Y."/>
            <person name="Aoki H."/>
            <person name="Arikawa K."/>
            <person name="Arita K."/>
            <person name="Bito T."/>
            <person name="Chiden Y."/>
            <person name="Fujitsuka N."/>
            <person name="Fukunaka R."/>
            <person name="Hamada M."/>
            <person name="Harada C."/>
            <person name="Hayashi A."/>
            <person name="Hijishita S."/>
            <person name="Honda M."/>
            <person name="Hosokawa S."/>
            <person name="Ichikawa Y."/>
            <person name="Idonuma A."/>
            <person name="Iijima M."/>
            <person name="Ikeda M."/>
            <person name="Ikeno M."/>
            <person name="Ito K."/>
            <person name="Ito S."/>
            <person name="Ito T."/>
            <person name="Ito Y."/>
            <person name="Ito Y."/>
            <person name="Iwabuchi A."/>
            <person name="Kamiya K."/>
            <person name="Karasawa W."/>
            <person name="Kurita K."/>
            <person name="Katagiri S."/>
            <person name="Kikuta A."/>
            <person name="Kobayashi H."/>
            <person name="Kobayashi N."/>
            <person name="Machita K."/>
            <person name="Maehara T."/>
            <person name="Masukawa M."/>
            <person name="Mizubayashi T."/>
            <person name="Mukai Y."/>
            <person name="Nagasaki H."/>
            <person name="Nagata Y."/>
            <person name="Naito S."/>
            <person name="Nakashima M."/>
            <person name="Nakama Y."/>
            <person name="Nakamichi Y."/>
            <person name="Nakamura M."/>
            <person name="Meguro A."/>
            <person name="Negishi M."/>
            <person name="Ohta I."/>
            <person name="Ohta T."/>
            <person name="Okamoto M."/>
            <person name="Ono N."/>
            <person name="Saji S."/>
            <person name="Sakaguchi M."/>
            <person name="Sakai K."/>
            <person name="Shibata M."/>
            <person name="Shimokawa T."/>
            <person name="Song J."/>
            <person name="Takazaki Y."/>
            <person name="Terasawa K."/>
            <person name="Tsugane M."/>
            <person name="Tsuji K."/>
            <person name="Ueda S."/>
            <person name="Waki K."/>
            <person name="Yamagata H."/>
            <person name="Yamamoto M."/>
            <person name="Yamamoto S."/>
            <person name="Yamane H."/>
            <person name="Yoshiki S."/>
            <person name="Yoshihara R."/>
            <person name="Yukawa K."/>
            <person name="Zhong H."/>
            <person name="Yano M."/>
            <person name="Yuan Q."/>
            <person name="Ouyang S."/>
            <person name="Liu J."/>
            <person name="Jones K.M."/>
            <person name="Gansberger K."/>
            <person name="Moffat K."/>
            <person name="Hill J."/>
            <person name="Bera J."/>
            <person name="Fadrosh D."/>
            <person name="Jin S."/>
            <person name="Johri S."/>
            <person name="Kim M."/>
            <person name="Overton L."/>
            <person name="Reardon M."/>
            <person name="Tsitrin T."/>
            <person name="Vuong H."/>
            <person name="Weaver B."/>
            <person name="Ciecko A."/>
            <person name="Tallon L."/>
            <person name="Jackson J."/>
            <person name="Pai G."/>
            <person name="Aken S.V."/>
            <person name="Utterback T."/>
            <person name="Reidmuller S."/>
            <person name="Feldblyum T."/>
            <person name="Hsiao J."/>
            <person name="Zismann V."/>
            <person name="Iobst S."/>
            <person name="de Vazeille A.R."/>
            <person name="Buell C.R."/>
            <person name="Ying K."/>
            <person name="Li Y."/>
            <person name="Lu T."/>
            <person name="Huang Y."/>
            <person name="Zhao Q."/>
            <person name="Feng Q."/>
            <person name="Zhang L."/>
            <person name="Zhu J."/>
            <person name="Weng Q."/>
            <person name="Mu J."/>
            <person name="Lu Y."/>
            <person name="Fan D."/>
            <person name="Liu Y."/>
            <person name="Guan J."/>
            <person name="Zhang Y."/>
            <person name="Yu S."/>
            <person name="Liu X."/>
            <person name="Zhang Y."/>
            <person name="Hong G."/>
            <person name="Han B."/>
            <person name="Choisne N."/>
            <person name="Demange N."/>
            <person name="Orjeda G."/>
            <person name="Samain S."/>
            <person name="Cattolico L."/>
            <person name="Pelletier E."/>
            <person name="Couloux A."/>
            <person name="Segurens B."/>
            <person name="Wincker P."/>
            <person name="D'Hont A."/>
            <person name="Scarpelli C."/>
            <person name="Weissenbach J."/>
            <person name="Salanoubat M."/>
            <person name="Quetier F."/>
            <person name="Yu Y."/>
            <person name="Kim H.R."/>
            <person name="Rambo T."/>
            <person name="Currie J."/>
            <person name="Collura K."/>
            <person name="Luo M."/>
            <person name="Yang T."/>
            <person name="Ammiraju J.S.S."/>
            <person name="Engler F."/>
            <person name="Soderlund C."/>
            <person name="Wing R.A."/>
            <person name="Palmer L.E."/>
            <person name="de la Bastide M."/>
            <person name="Spiegel L."/>
            <person name="Nascimento L."/>
            <person name="Zutavern T."/>
            <person name="O'Shaughnessy A."/>
            <person name="Dike S."/>
            <person name="Dedhia N."/>
            <person name="Preston R."/>
            <person name="Balija V."/>
            <person name="McCombie W.R."/>
            <person name="Chow T."/>
            <person name="Chen H."/>
            <person name="Chung M."/>
            <person name="Chen C."/>
            <person name="Shaw J."/>
            <person name="Wu H."/>
            <person name="Hsiao K."/>
            <person name="Chao Y."/>
            <person name="Chu M."/>
            <person name="Cheng C."/>
            <person name="Hour A."/>
            <person name="Lee P."/>
            <person name="Lin S."/>
            <person name="Lin Y."/>
            <person name="Liou J."/>
            <person name="Liu S."/>
            <person name="Hsing Y."/>
            <person name="Raghuvanshi S."/>
            <person name="Mohanty A."/>
            <person name="Bharti A.K."/>
            <person name="Gaur A."/>
            <person name="Gupta V."/>
            <person name="Kumar D."/>
            <person name="Ravi V."/>
            <person name="Vij S."/>
            <person name="Kapur A."/>
            <person name="Khurana P."/>
            <person name="Khurana P."/>
            <person name="Khurana J.P."/>
            <person name="Tyagi A.K."/>
            <person name="Gaikwad K."/>
            <person name="Singh A."/>
            <person name="Dalal V."/>
            <person name="Srivastava S."/>
            <person name="Dixit A."/>
            <person name="Pal A.K."/>
            <person name="Ghazi I.A."/>
            <person name="Yadav M."/>
            <person name="Pandit A."/>
            <person name="Bhargava A."/>
            <person name="Sureshbabu K."/>
            <person name="Batra K."/>
            <person name="Sharma T.R."/>
            <person name="Mohapatra T."/>
            <person name="Singh N.K."/>
            <person name="Messing J."/>
            <person name="Nelson A.B."/>
            <person name="Fuks G."/>
            <person name="Kavchok S."/>
            <person name="Keizer G."/>
            <person name="Linton E."/>
            <person name="Llaca V."/>
            <person name="Song R."/>
            <person name="Tanyolac B."/>
            <person name="Young S."/>
            <person name="Ho-Il K."/>
            <person name="Hahn J.H."/>
            <person name="Sangsakoo G."/>
            <person name="Vanavichit A."/>
            <person name="de Mattos Luiz.A.T."/>
            <person name="Zimmer P.D."/>
            <person name="Malone G."/>
            <person name="Dellagostin O."/>
            <person name="de Oliveira A.C."/>
            <person name="Bevan M."/>
            <person name="Bancroft I."/>
            <person name="Minx P."/>
            <person name="Cordum H."/>
            <person name="Wilson R."/>
            <person name="Cheng Z."/>
            <person name="Jin W."/>
            <person name="Jiang J."/>
            <person name="Leong S.A."/>
            <person name="Iwama H."/>
            <person name="Gojobori T."/>
            <person name="Itoh T."/>
            <person name="Niimura Y."/>
            <person name="Fujii Y."/>
            <person name="Habara T."/>
            <person name="Sakai H."/>
            <person name="Sato Y."/>
            <person name="Wilson G."/>
            <person name="Kumar K."/>
            <person name="McCouch S."/>
            <person name="Juretic N."/>
            <person name="Hoen D."/>
            <person name="Wright S."/>
            <person name="Bruskiewich R."/>
            <person name="Bureau T."/>
            <person name="Miyao A."/>
            <person name="Hirochika H."/>
            <person name="Nishikawa T."/>
            <person name="Kadowaki K."/>
            <person name="Sugiura M."/>
            <person name="Burr B."/>
            <person name="Sasaki T."/>
        </authorList>
    </citation>
    <scope>NUCLEOTIDE SEQUENCE [LARGE SCALE GENOMIC DNA]</scope>
    <source>
        <strain evidence="3">cv. Nipponbare</strain>
    </source>
</reference>
<evidence type="ECO:0000313" key="1">
    <source>
        <dbReference type="EMBL" id="BAD10305.1"/>
    </source>
</evidence>
<evidence type="ECO:0000313" key="3">
    <source>
        <dbReference type="Proteomes" id="UP000000763"/>
    </source>
</evidence>
<organism evidence="2 3">
    <name type="scientific">Oryza sativa subsp. japonica</name>
    <name type="common">Rice</name>
    <dbReference type="NCBI Taxonomy" id="39947"/>
    <lineage>
        <taxon>Eukaryota</taxon>
        <taxon>Viridiplantae</taxon>
        <taxon>Streptophyta</taxon>
        <taxon>Embryophyta</taxon>
        <taxon>Tracheophyta</taxon>
        <taxon>Spermatophyta</taxon>
        <taxon>Magnoliopsida</taxon>
        <taxon>Liliopsida</taxon>
        <taxon>Poales</taxon>
        <taxon>Poaceae</taxon>
        <taxon>BOP clade</taxon>
        <taxon>Oryzoideae</taxon>
        <taxon>Oryzeae</taxon>
        <taxon>Oryzinae</taxon>
        <taxon>Oryza</taxon>
        <taxon>Oryza sativa</taxon>
    </lineage>
</organism>
<dbReference type="EMBL" id="AP005405">
    <property type="protein sequence ID" value="BAD10305.1"/>
    <property type="molecule type" value="Genomic_DNA"/>
</dbReference>
<sequence length="178" mass="19435">MAASHVWVCAVRSRAPSLSPSLSANRRHRDDIAGAVEVVVAERRRRRRQIRCCRTPPSSRRRQIREVVIAPSPAVVGAVVNRRLRGRRCQTPCHRRHRQPLSVLSPDPSPAEVIVACRRHRHAPADSAGAACSRGRCRLAPAVVFAAHTDWPPRVHASLPRAAAADGDETMAAAPTTS</sequence>
<name>Q6YUB9_ORYSJ</name>
<gene>
    <name evidence="1" type="ORF">B1111C03.18</name>
    <name evidence="2" type="ORF">B1116H04.6</name>
</gene>
<dbReference type="Proteomes" id="UP000000763">
    <property type="component" value="Chromosome 8"/>
</dbReference>